<feature type="transmembrane region" description="Helical" evidence="1">
    <location>
        <begin position="47"/>
        <end position="71"/>
    </location>
</feature>
<evidence type="ECO:0008006" key="4">
    <source>
        <dbReference type="Google" id="ProtNLM"/>
    </source>
</evidence>
<dbReference type="PANTHER" id="PTHR31272:SF4">
    <property type="entry name" value="CYTOCHROME C-TYPE BIOGENESIS PROTEIN HI_1454-RELATED"/>
    <property type="match status" value="1"/>
</dbReference>
<protein>
    <recommendedName>
        <fullName evidence="4">Cytochrome c biogenesis protein CcdA</fullName>
    </recommendedName>
</protein>
<feature type="transmembrane region" description="Helical" evidence="1">
    <location>
        <begin position="260"/>
        <end position="277"/>
    </location>
</feature>
<evidence type="ECO:0000313" key="3">
    <source>
        <dbReference type="Proteomes" id="UP000630887"/>
    </source>
</evidence>
<reference evidence="2 3" key="1">
    <citation type="submission" date="2021-01" db="EMBL/GenBank/DDBJ databases">
        <title>Whole genome shotgun sequence of Catellatospora coxensis NBRC 107359.</title>
        <authorList>
            <person name="Komaki H."/>
            <person name="Tamura T."/>
        </authorList>
    </citation>
    <scope>NUCLEOTIDE SEQUENCE [LARGE SCALE GENOMIC DNA]</scope>
    <source>
        <strain evidence="2 3">NBRC 107359</strain>
    </source>
</reference>
<feature type="transmembrane region" description="Helical" evidence="1">
    <location>
        <begin position="83"/>
        <end position="103"/>
    </location>
</feature>
<evidence type="ECO:0000313" key="2">
    <source>
        <dbReference type="EMBL" id="GIG06197.1"/>
    </source>
</evidence>
<keyword evidence="1" id="KW-0472">Membrane</keyword>
<keyword evidence="1" id="KW-1133">Transmembrane helix</keyword>
<dbReference type="AlphaFoldDB" id="A0A8J3P740"/>
<feature type="transmembrane region" description="Helical" evidence="1">
    <location>
        <begin position="199"/>
        <end position="222"/>
    </location>
</feature>
<evidence type="ECO:0000256" key="1">
    <source>
        <dbReference type="SAM" id="Phobius"/>
    </source>
</evidence>
<dbReference type="InterPro" id="IPR051790">
    <property type="entry name" value="Cytochrome_c-biogenesis_DsbD"/>
</dbReference>
<dbReference type="EMBL" id="BONI01000021">
    <property type="protein sequence ID" value="GIG06197.1"/>
    <property type="molecule type" value="Genomic_DNA"/>
</dbReference>
<feature type="transmembrane region" description="Helical" evidence="1">
    <location>
        <begin position="124"/>
        <end position="154"/>
    </location>
</feature>
<name>A0A8J3P740_9ACTN</name>
<proteinExistence type="predicted"/>
<dbReference type="RefSeq" id="WP_203692581.1">
    <property type="nucleotide sequence ID" value="NZ_BAAALC010000015.1"/>
</dbReference>
<feature type="transmembrane region" description="Helical" evidence="1">
    <location>
        <begin position="166"/>
        <end position="187"/>
    </location>
</feature>
<sequence>MPDAPYALALAAGVLAAVNPCGFALLPAYVSLLVVDQQAPGRRALPVLRALAMTGAMTAGFVTVFGAFGLLAAPAADWVSQRLPWLTVVIGLLLVALGGWLLSGRELASPVPKLGRAPDLRRRFWPMYLFGMSFAVASLGCTIGPFLGVVVIGFSAGSTAAGVGLFLSYAAGMALVVGTVAVAVALAQQPVIRAMRRAAPLLSRAAGLLMVLAGAYVAWYGWYEIRIFADPDTTDPVIDAAATVQTALAASVDAIGAGRLAAALGVLAAVGALVALARRRYGR</sequence>
<gene>
    <name evidence="2" type="ORF">Cco03nite_28970</name>
</gene>
<dbReference type="Proteomes" id="UP000630887">
    <property type="component" value="Unassembled WGS sequence"/>
</dbReference>
<dbReference type="PANTHER" id="PTHR31272">
    <property type="entry name" value="CYTOCHROME C-TYPE BIOGENESIS PROTEIN HI_1454-RELATED"/>
    <property type="match status" value="1"/>
</dbReference>
<accession>A0A8J3P740</accession>
<keyword evidence="3" id="KW-1185">Reference proteome</keyword>
<organism evidence="2 3">
    <name type="scientific">Catellatospora coxensis</name>
    <dbReference type="NCBI Taxonomy" id="310354"/>
    <lineage>
        <taxon>Bacteria</taxon>
        <taxon>Bacillati</taxon>
        <taxon>Actinomycetota</taxon>
        <taxon>Actinomycetes</taxon>
        <taxon>Micromonosporales</taxon>
        <taxon>Micromonosporaceae</taxon>
        <taxon>Catellatospora</taxon>
    </lineage>
</organism>
<comment type="caution">
    <text evidence="2">The sequence shown here is derived from an EMBL/GenBank/DDBJ whole genome shotgun (WGS) entry which is preliminary data.</text>
</comment>
<feature type="transmembrane region" description="Helical" evidence="1">
    <location>
        <begin position="6"/>
        <end position="35"/>
    </location>
</feature>
<keyword evidence="1" id="KW-0812">Transmembrane</keyword>